<evidence type="ECO:0000256" key="7">
    <source>
        <dbReference type="PIRNR" id="PIRNR017300"/>
    </source>
</evidence>
<dbReference type="PANTHER" id="PTHR17039:SF0">
    <property type="entry name" value="U3 SMALL NUCLEOLAR RIBONUCLEOPROTEIN PROTEIN MPP10"/>
    <property type="match status" value="1"/>
</dbReference>
<feature type="compositionally biased region" description="Basic and acidic residues" evidence="8">
    <location>
        <begin position="179"/>
        <end position="189"/>
    </location>
</feature>
<name>A1CGP5_ASPCL</name>
<dbReference type="GO" id="GO:0006364">
    <property type="term" value="P:rRNA processing"/>
    <property type="evidence" value="ECO:0007669"/>
    <property type="project" value="UniProtKB-KW"/>
</dbReference>
<evidence type="ECO:0000256" key="1">
    <source>
        <dbReference type="ARBA" id="ARBA00004604"/>
    </source>
</evidence>
<feature type="compositionally biased region" description="Basic and acidic residues" evidence="8">
    <location>
        <begin position="636"/>
        <end position="645"/>
    </location>
</feature>
<dbReference type="GO" id="GO:0005732">
    <property type="term" value="C:sno(s)RNA-containing ribonucleoprotein complex"/>
    <property type="evidence" value="ECO:0007669"/>
    <property type="project" value="UniProtKB-UniRule"/>
</dbReference>
<dbReference type="RefSeq" id="XP_001271476.1">
    <property type="nucleotide sequence ID" value="XM_001271475.1"/>
</dbReference>
<dbReference type="STRING" id="344612.A1CGP5"/>
<evidence type="ECO:0000256" key="5">
    <source>
        <dbReference type="ARBA" id="ARBA00023274"/>
    </source>
</evidence>
<dbReference type="VEuPathDB" id="FungiDB:ACLA_045150"/>
<dbReference type="OrthoDB" id="445326at2759"/>
<dbReference type="Pfam" id="PF04006">
    <property type="entry name" value="Mpp10"/>
    <property type="match status" value="1"/>
</dbReference>
<evidence type="ECO:0000256" key="4">
    <source>
        <dbReference type="ARBA" id="ARBA00023242"/>
    </source>
</evidence>
<dbReference type="Proteomes" id="UP000006701">
    <property type="component" value="Unassembled WGS sequence"/>
</dbReference>
<evidence type="ECO:0000256" key="3">
    <source>
        <dbReference type="ARBA" id="ARBA00022552"/>
    </source>
</evidence>
<dbReference type="GO" id="GO:0032040">
    <property type="term" value="C:small-subunit processome"/>
    <property type="evidence" value="ECO:0007669"/>
    <property type="project" value="TreeGrafter"/>
</dbReference>
<dbReference type="HOGENOM" id="CLU_011271_1_0_1"/>
<evidence type="ECO:0000313" key="10">
    <source>
        <dbReference type="Proteomes" id="UP000006701"/>
    </source>
</evidence>
<organism evidence="9 10">
    <name type="scientific">Aspergillus clavatus (strain ATCC 1007 / CBS 513.65 / DSM 816 / NCTC 3887 / NRRL 1 / QM 1276 / 107)</name>
    <dbReference type="NCBI Taxonomy" id="344612"/>
    <lineage>
        <taxon>Eukaryota</taxon>
        <taxon>Fungi</taxon>
        <taxon>Dikarya</taxon>
        <taxon>Ascomycota</taxon>
        <taxon>Pezizomycotina</taxon>
        <taxon>Eurotiomycetes</taxon>
        <taxon>Eurotiomycetidae</taxon>
        <taxon>Eurotiales</taxon>
        <taxon>Aspergillaceae</taxon>
        <taxon>Aspergillus</taxon>
        <taxon>Aspergillus subgen. Fumigati</taxon>
    </lineage>
</organism>
<dbReference type="AlphaFoldDB" id="A1CGP5"/>
<dbReference type="EMBL" id="DS027054">
    <property type="protein sequence ID" value="EAW10050.1"/>
    <property type="molecule type" value="Genomic_DNA"/>
</dbReference>
<accession>A1CGP5</accession>
<reference evidence="9 10" key="1">
    <citation type="journal article" date="2008" name="PLoS Genet.">
        <title>Genomic islands in the pathogenic filamentous fungus Aspergillus fumigatus.</title>
        <authorList>
            <person name="Fedorova N.D."/>
            <person name="Khaldi N."/>
            <person name="Joardar V.S."/>
            <person name="Maiti R."/>
            <person name="Amedeo P."/>
            <person name="Anderson M.J."/>
            <person name="Crabtree J."/>
            <person name="Silva J.C."/>
            <person name="Badger J.H."/>
            <person name="Albarraq A."/>
            <person name="Angiuoli S."/>
            <person name="Bussey H."/>
            <person name="Bowyer P."/>
            <person name="Cotty P.J."/>
            <person name="Dyer P.S."/>
            <person name="Egan A."/>
            <person name="Galens K."/>
            <person name="Fraser-Liggett C.M."/>
            <person name="Haas B.J."/>
            <person name="Inman J.M."/>
            <person name="Kent R."/>
            <person name="Lemieux S."/>
            <person name="Malavazi I."/>
            <person name="Orvis J."/>
            <person name="Roemer T."/>
            <person name="Ronning C.M."/>
            <person name="Sundaram J.P."/>
            <person name="Sutton G."/>
            <person name="Turner G."/>
            <person name="Venter J.C."/>
            <person name="White O.R."/>
            <person name="Whitty B.R."/>
            <person name="Youngman P."/>
            <person name="Wolfe K.H."/>
            <person name="Goldman G.H."/>
            <person name="Wortman J.R."/>
            <person name="Jiang B."/>
            <person name="Denning D.W."/>
            <person name="Nierman W.C."/>
        </authorList>
    </citation>
    <scope>NUCLEOTIDE SEQUENCE [LARGE SCALE GENOMIC DNA]</scope>
    <source>
        <strain evidence="10">ATCC 1007 / CBS 513.65 / DSM 816 / NCTC 3887 / NRRL 1</strain>
    </source>
</reference>
<gene>
    <name evidence="9" type="ORF">ACLA_045150</name>
</gene>
<feature type="region of interest" description="Disordered" evidence="8">
    <location>
        <begin position="636"/>
        <end position="674"/>
    </location>
</feature>
<comment type="subcellular location">
    <subcellularLocation>
        <location evidence="1 7">Nucleus</location>
        <location evidence="1 7">Nucleolus</location>
    </subcellularLocation>
</comment>
<evidence type="ECO:0000256" key="2">
    <source>
        <dbReference type="ARBA" id="ARBA00022517"/>
    </source>
</evidence>
<dbReference type="OMA" id="HFAEDFG"/>
<feature type="compositionally biased region" description="Acidic residues" evidence="8">
    <location>
        <begin position="316"/>
        <end position="325"/>
    </location>
</feature>
<dbReference type="eggNOG" id="KOG2600">
    <property type="taxonomic scope" value="Eukaryota"/>
</dbReference>
<keyword evidence="10" id="KW-1185">Reference proteome</keyword>
<feature type="compositionally biased region" description="Polar residues" evidence="8">
    <location>
        <begin position="151"/>
        <end position="160"/>
    </location>
</feature>
<keyword evidence="5 7" id="KW-0687">Ribonucleoprotein</keyword>
<protein>
    <recommendedName>
        <fullName evidence="7">U3 small nucleolar ribonucleoprotein protein MPP10</fullName>
    </recommendedName>
</protein>
<feature type="region of interest" description="Disordered" evidence="8">
    <location>
        <begin position="281"/>
        <end position="329"/>
    </location>
</feature>
<comment type="similarity">
    <text evidence="6 7">Belongs to the MPP10 family.</text>
</comment>
<feature type="compositionally biased region" description="Basic and acidic residues" evidence="8">
    <location>
        <begin position="654"/>
        <end position="671"/>
    </location>
</feature>
<dbReference type="PANTHER" id="PTHR17039">
    <property type="entry name" value="U3 SMALL NUCLEOLAR RIBONUCLEOPROTEIN PROTEIN MPP10"/>
    <property type="match status" value="1"/>
</dbReference>
<feature type="compositionally biased region" description="Acidic residues" evidence="8">
    <location>
        <begin position="296"/>
        <end position="305"/>
    </location>
</feature>
<evidence type="ECO:0000313" key="9">
    <source>
        <dbReference type="EMBL" id="EAW10050.1"/>
    </source>
</evidence>
<feature type="compositionally biased region" description="Basic and acidic residues" evidence="8">
    <location>
        <begin position="201"/>
        <end position="216"/>
    </location>
</feature>
<feature type="compositionally biased region" description="Acidic residues" evidence="8">
    <location>
        <begin position="253"/>
        <end position="262"/>
    </location>
</feature>
<sequence length="715" mass="79525">MKKAISIVHAEPPAFKATSHEQVPLESVLSHPWDFLRPTTSLHASVAKSAKHFLDHLATSVSDSQVARQRISRKRKRSDFEQELSQHALQLRELCVQGFASSQIWEQAIRILDSSEWEIEHDFALLAHSSLELGLSHSRSGTERPEDISQDNDTVLSTEPSIDDSSSQNDDGSDMESIPESRDTPEKNSRLQIELYDDPESEHSSLDFEDKEERGETYQQDPFGLNDGFFSIDEFNKQSELLERQDAKGGAADDVDSDEEEVDWHTNPLAVGNTVSYKVAKQATQGPGKMHTGGSEIDDSDEEGPTFDNAPSQSDSDMDDADAYADEAGGANWINTSDIKYSDFFAPPPRKAIPMKSRPLPKTQPRVAIEEVDLDRAIADVRRDLFEDDISMHESDASHNGISPNTQHSAHEKQRARIADEIRRLEAANVAKKEWMLAGEARGGERPINSLIEEDLDFERIGKPVPVVTTEISEGIEDLVKRRILAKEFDEVIRRRPGASDVQGLKKGRFELEDTKPQQSLAEMFETDHLRTTDPNYIDPKSQKLMKEHTEVSNMWKEISVRLDTLSNWHYKPKAPQATINVVTDVATIMMEDAQPTSSNATLGSAALAPQELYAPGDDGKVAGEVVLRNGGSIAKEEMSREEKSKLRRKYKNERRAHGENSKQHSGKAAEKQQIVSTLKKGGVKLVGKEGGLTDVHGIQARQSGAKTGADLLKL</sequence>
<feature type="compositionally biased region" description="Basic and acidic residues" evidence="8">
    <location>
        <begin position="234"/>
        <end position="247"/>
    </location>
</feature>
<keyword evidence="4 7" id="KW-0539">Nucleus</keyword>
<dbReference type="KEGG" id="act:ACLA_045150"/>
<dbReference type="GeneID" id="4703694"/>
<feature type="region of interest" description="Disordered" evidence="8">
    <location>
        <begin position="136"/>
        <end position="269"/>
    </location>
</feature>
<proteinExistence type="inferred from homology"/>
<keyword evidence="3 7" id="KW-0698">rRNA processing</keyword>
<evidence type="ECO:0000256" key="8">
    <source>
        <dbReference type="SAM" id="MobiDB-lite"/>
    </source>
</evidence>
<keyword evidence="2 7" id="KW-0690">Ribosome biogenesis</keyword>
<dbReference type="InterPro" id="IPR012173">
    <property type="entry name" value="Mpp10"/>
</dbReference>
<dbReference type="GO" id="GO:0034457">
    <property type="term" value="C:Mpp10 complex"/>
    <property type="evidence" value="ECO:0007669"/>
    <property type="project" value="UniProtKB-UniRule"/>
</dbReference>
<dbReference type="PIRSF" id="PIRSF017300">
    <property type="entry name" value="snoRNP_Mpp10"/>
    <property type="match status" value="1"/>
</dbReference>
<comment type="function">
    <text evidence="7">Involved in nucleolar processing of pre-18S ribosomal RNA.</text>
</comment>
<evidence type="ECO:0000256" key="6">
    <source>
        <dbReference type="ARBA" id="ARBA00029455"/>
    </source>
</evidence>